<proteinExistence type="evidence at transcript level"/>
<name>B6U9Y3_MAIZE</name>
<sequence length="34" mass="3979">MTPLDSSSISKIIWFTKYTMKNIISSKHHFSFVC</sequence>
<dbReference type="AlphaFoldDB" id="B6U9Y3"/>
<reference evidence="1" key="1">
    <citation type="journal article" date="2009" name="Plant Mol. Biol.">
        <title>Insights into corn genes derived from large-scale cDNA sequencing.</title>
        <authorList>
            <person name="Alexandrov N.N."/>
            <person name="Brover V.V."/>
            <person name="Freidin S."/>
            <person name="Troukhan M.E."/>
            <person name="Tatarinova T.V."/>
            <person name="Zhang H."/>
            <person name="Swaller T.J."/>
            <person name="Lu Y.P."/>
            <person name="Bouck J."/>
            <person name="Flavell R.B."/>
            <person name="Feldmann K.A."/>
        </authorList>
    </citation>
    <scope>NUCLEOTIDE SEQUENCE</scope>
</reference>
<evidence type="ECO:0000313" key="1">
    <source>
        <dbReference type="EMBL" id="ACG46166.1"/>
    </source>
</evidence>
<accession>B6U9Y3</accession>
<dbReference type="EMBL" id="EU974048">
    <property type="protein sequence ID" value="ACG46166.1"/>
    <property type="molecule type" value="mRNA"/>
</dbReference>
<organism evidence="1">
    <name type="scientific">Zea mays</name>
    <name type="common">Maize</name>
    <dbReference type="NCBI Taxonomy" id="4577"/>
    <lineage>
        <taxon>Eukaryota</taxon>
        <taxon>Viridiplantae</taxon>
        <taxon>Streptophyta</taxon>
        <taxon>Embryophyta</taxon>
        <taxon>Tracheophyta</taxon>
        <taxon>Spermatophyta</taxon>
        <taxon>Magnoliopsida</taxon>
        <taxon>Liliopsida</taxon>
        <taxon>Poales</taxon>
        <taxon>Poaceae</taxon>
        <taxon>PACMAD clade</taxon>
        <taxon>Panicoideae</taxon>
        <taxon>Andropogonodae</taxon>
        <taxon>Andropogoneae</taxon>
        <taxon>Tripsacinae</taxon>
        <taxon>Zea</taxon>
    </lineage>
</organism>
<protein>
    <submittedName>
        <fullName evidence="1">Uncharacterized protein</fullName>
    </submittedName>
</protein>